<feature type="domain" description="HEPN" evidence="1">
    <location>
        <begin position="11"/>
        <end position="126"/>
    </location>
</feature>
<dbReference type="Pfam" id="PF05168">
    <property type="entry name" value="HEPN"/>
    <property type="match status" value="1"/>
</dbReference>
<sequence>MTNVSLAQSYLIKAQKRLKILQVLLEEEDYSDVIREAQEIVELAQKAMLRQVGIDPPKWHDVGMIILDNKEKFPKEIQPILSELAQISKWLRKERELSFYGDIDFIPTEEYTKEDALRAIEGAKKIVEVASKIIKIKD</sequence>
<dbReference type="EMBL" id="DRBS01000106">
    <property type="protein sequence ID" value="HDD43767.1"/>
    <property type="molecule type" value="Genomic_DNA"/>
</dbReference>
<evidence type="ECO:0000313" key="2">
    <source>
        <dbReference type="EMBL" id="HDD43767.1"/>
    </source>
</evidence>
<gene>
    <name evidence="2" type="ORF">ENG63_02760</name>
</gene>
<comment type="caution">
    <text evidence="2">The sequence shown here is derived from an EMBL/GenBank/DDBJ whole genome shotgun (WGS) entry which is preliminary data.</text>
</comment>
<proteinExistence type="predicted"/>
<dbReference type="AlphaFoldDB" id="A0A7C0Y1Y3"/>
<dbReference type="Proteomes" id="UP000886289">
    <property type="component" value="Unassembled WGS sequence"/>
</dbReference>
<name>A0A7C0Y1Y3_DESA2</name>
<protein>
    <submittedName>
        <fullName evidence="2">HEPN domain-containing protein</fullName>
    </submittedName>
</protein>
<dbReference type="InterPro" id="IPR007842">
    <property type="entry name" value="HEPN_dom"/>
</dbReference>
<evidence type="ECO:0000259" key="1">
    <source>
        <dbReference type="PROSITE" id="PS50910"/>
    </source>
</evidence>
<dbReference type="PROSITE" id="PS50910">
    <property type="entry name" value="HEPN"/>
    <property type="match status" value="1"/>
</dbReference>
<dbReference type="SUPFAM" id="SSF81593">
    <property type="entry name" value="Nucleotidyltransferase substrate binding subunit/domain"/>
    <property type="match status" value="1"/>
</dbReference>
<dbReference type="Gene3D" id="1.20.120.330">
    <property type="entry name" value="Nucleotidyltransferases domain 2"/>
    <property type="match status" value="1"/>
</dbReference>
<accession>A0A7C0Y1Y3</accession>
<reference evidence="2" key="1">
    <citation type="journal article" date="2020" name="mSystems">
        <title>Genome- and Community-Level Interaction Insights into Carbon Utilization and Element Cycling Functions of Hydrothermarchaeota in Hydrothermal Sediment.</title>
        <authorList>
            <person name="Zhou Z."/>
            <person name="Liu Y."/>
            <person name="Xu W."/>
            <person name="Pan J."/>
            <person name="Luo Z.H."/>
            <person name="Li M."/>
        </authorList>
    </citation>
    <scope>NUCLEOTIDE SEQUENCE [LARGE SCALE GENOMIC DNA]</scope>
    <source>
        <strain evidence="2">HyVt-233</strain>
    </source>
</reference>
<organism evidence="2">
    <name type="scientific">Desulfofervidus auxilii</name>
    <dbReference type="NCBI Taxonomy" id="1621989"/>
    <lineage>
        <taxon>Bacteria</taxon>
        <taxon>Pseudomonadati</taxon>
        <taxon>Thermodesulfobacteriota</taxon>
        <taxon>Candidatus Desulfofervidia</taxon>
        <taxon>Candidatus Desulfofervidales</taxon>
        <taxon>Candidatus Desulfofervidaceae</taxon>
        <taxon>Candidatus Desulfofervidus</taxon>
    </lineage>
</organism>
<dbReference type="SMART" id="SM00748">
    <property type="entry name" value="HEPN"/>
    <property type="match status" value="1"/>
</dbReference>